<dbReference type="Proteomes" id="UP000742631">
    <property type="component" value="Unassembled WGS sequence"/>
</dbReference>
<reference evidence="1" key="2">
    <citation type="submission" date="2021-09" db="EMBL/GenBank/DDBJ databases">
        <authorList>
            <person name="Gilroy R."/>
        </authorList>
    </citation>
    <scope>NUCLEOTIDE SEQUENCE</scope>
    <source>
        <strain evidence="1">316</strain>
    </source>
</reference>
<name>A0A921E3Y9_9HYPH</name>
<dbReference type="AlphaFoldDB" id="A0A921E3Y9"/>
<reference evidence="1" key="1">
    <citation type="journal article" date="2021" name="PeerJ">
        <title>Extensive microbial diversity within the chicken gut microbiome revealed by metagenomics and culture.</title>
        <authorList>
            <person name="Gilroy R."/>
            <person name="Ravi A."/>
            <person name="Getino M."/>
            <person name="Pursley I."/>
            <person name="Horton D.L."/>
            <person name="Alikhan N.F."/>
            <person name="Baker D."/>
            <person name="Gharbi K."/>
            <person name="Hall N."/>
            <person name="Watson M."/>
            <person name="Adriaenssens E.M."/>
            <person name="Foster-Nyarko E."/>
            <person name="Jarju S."/>
            <person name="Secka A."/>
            <person name="Antonio M."/>
            <person name="Oren A."/>
            <person name="Chaudhuri R.R."/>
            <person name="La Ragione R."/>
            <person name="Hildebrand F."/>
            <person name="Pallen M.J."/>
        </authorList>
    </citation>
    <scope>NUCLEOTIDE SEQUENCE</scope>
    <source>
        <strain evidence="1">316</strain>
    </source>
</reference>
<proteinExistence type="predicted"/>
<evidence type="ECO:0000313" key="1">
    <source>
        <dbReference type="EMBL" id="HJE24945.1"/>
    </source>
</evidence>
<protein>
    <submittedName>
        <fullName evidence="1">Uncharacterized protein</fullName>
    </submittedName>
</protein>
<comment type="caution">
    <text evidence="1">The sequence shown here is derived from an EMBL/GenBank/DDBJ whole genome shotgun (WGS) entry which is preliminary data.</text>
</comment>
<organism evidence="1 2">
    <name type="scientific">Methylorubrum populi</name>
    <dbReference type="NCBI Taxonomy" id="223967"/>
    <lineage>
        <taxon>Bacteria</taxon>
        <taxon>Pseudomonadati</taxon>
        <taxon>Pseudomonadota</taxon>
        <taxon>Alphaproteobacteria</taxon>
        <taxon>Hyphomicrobiales</taxon>
        <taxon>Methylobacteriaceae</taxon>
        <taxon>Methylorubrum</taxon>
    </lineage>
</organism>
<accession>A0A921E3Y9</accession>
<evidence type="ECO:0000313" key="2">
    <source>
        <dbReference type="Proteomes" id="UP000742631"/>
    </source>
</evidence>
<dbReference type="EMBL" id="DYYG01000043">
    <property type="protein sequence ID" value="HJE24945.1"/>
    <property type="molecule type" value="Genomic_DNA"/>
</dbReference>
<sequence>MWLKDWMTREGMSDSEMAERIGEISAEAVRKLRFRTRGPSIRVAARIEAVTAGAVRAVDLAPVKRPVRAAEVSA</sequence>
<gene>
    <name evidence="1" type="ORF">K8W01_14915</name>
</gene>